<evidence type="ECO:0000256" key="1">
    <source>
        <dbReference type="SAM" id="Phobius"/>
    </source>
</evidence>
<evidence type="ECO:0000313" key="3">
    <source>
        <dbReference type="Proteomes" id="UP000293583"/>
    </source>
</evidence>
<keyword evidence="1" id="KW-0812">Transmembrane</keyword>
<dbReference type="InterPro" id="IPR032820">
    <property type="entry name" value="ATPase_put"/>
</dbReference>
<dbReference type="AlphaFoldDB" id="A0A4Q9BDS6"/>
<proteinExistence type="predicted"/>
<keyword evidence="3" id="KW-1185">Reference proteome</keyword>
<dbReference type="EMBL" id="SEWY01000002">
    <property type="protein sequence ID" value="TBH74329.1"/>
    <property type="molecule type" value="Genomic_DNA"/>
</dbReference>
<dbReference type="OrthoDB" id="9798708at2"/>
<organism evidence="2 3">
    <name type="scientific">Aquirufa antheringensis</name>
    <dbReference type="NCBI Taxonomy" id="2516559"/>
    <lineage>
        <taxon>Bacteria</taxon>
        <taxon>Pseudomonadati</taxon>
        <taxon>Bacteroidota</taxon>
        <taxon>Cytophagia</taxon>
        <taxon>Cytophagales</taxon>
        <taxon>Flectobacillaceae</taxon>
        <taxon>Aquirufa</taxon>
    </lineage>
</organism>
<reference evidence="2 3" key="1">
    <citation type="submission" date="2019-02" db="EMBL/GenBank/DDBJ databases">
        <title>Genome of a new Bacteroidetes strain.</title>
        <authorList>
            <person name="Pitt A."/>
        </authorList>
    </citation>
    <scope>NUCLEOTIDE SEQUENCE [LARGE SCALE GENOMIC DNA]</scope>
    <source>
        <strain evidence="2 3">103A-SOEBACH</strain>
    </source>
</reference>
<feature type="transmembrane region" description="Helical" evidence="1">
    <location>
        <begin position="7"/>
        <end position="25"/>
    </location>
</feature>
<gene>
    <name evidence="2" type="ORF">EWU20_04105</name>
</gene>
<sequence>MNSYQKFLGAAFQMLVTIVAGVFAGRYLDAYFFTDKPWFTIIFSLGSIAFALLALIKSLPK</sequence>
<dbReference type="Pfam" id="PF09527">
    <property type="entry name" value="ATPase_gene1"/>
    <property type="match status" value="1"/>
</dbReference>
<name>A0A4Q9BDS6_9BACT</name>
<evidence type="ECO:0000313" key="2">
    <source>
        <dbReference type="EMBL" id="TBH74329.1"/>
    </source>
</evidence>
<protein>
    <submittedName>
        <fullName evidence="2">AtpZ/AtpI family protein</fullName>
    </submittedName>
</protein>
<dbReference type="RefSeq" id="WP_130894941.1">
    <property type="nucleotide sequence ID" value="NZ_CP049835.1"/>
</dbReference>
<comment type="caution">
    <text evidence="2">The sequence shown here is derived from an EMBL/GenBank/DDBJ whole genome shotgun (WGS) entry which is preliminary data.</text>
</comment>
<keyword evidence="1" id="KW-1133">Transmembrane helix</keyword>
<dbReference type="Proteomes" id="UP000293583">
    <property type="component" value="Unassembled WGS sequence"/>
</dbReference>
<feature type="transmembrane region" description="Helical" evidence="1">
    <location>
        <begin position="37"/>
        <end position="56"/>
    </location>
</feature>
<keyword evidence="1" id="KW-0472">Membrane</keyword>
<accession>A0A4Q9BDS6</accession>